<dbReference type="Pfam" id="PF20248">
    <property type="entry name" value="DUF6603"/>
    <property type="match status" value="1"/>
</dbReference>
<dbReference type="RefSeq" id="WP_039455552.1">
    <property type="nucleotide sequence ID" value="NZ_JSWE01000079.1"/>
</dbReference>
<dbReference type="EMBL" id="JSWE01000079">
    <property type="protein sequence ID" value="KIE05730.1"/>
    <property type="molecule type" value="Genomic_DNA"/>
</dbReference>
<dbReference type="Proteomes" id="UP000031258">
    <property type="component" value="Unassembled WGS sequence"/>
</dbReference>
<accession>A0A0C1R0A2</accession>
<proteinExistence type="predicted"/>
<comment type="caution">
    <text evidence="2">The sequence shown here is derived from an EMBL/GenBank/DDBJ whole genome shotgun (WGS) entry which is preliminary data.</text>
</comment>
<evidence type="ECO:0000313" key="3">
    <source>
        <dbReference type="Proteomes" id="UP000031258"/>
    </source>
</evidence>
<name>A0A0C1R0A2_9RICK</name>
<dbReference type="STRING" id="86105.NF27_DC00090"/>
<organism evidence="2 3">
    <name type="scientific">Candidatus Jidaibacter acanthamoebae</name>
    <dbReference type="NCBI Taxonomy" id="86105"/>
    <lineage>
        <taxon>Bacteria</taxon>
        <taxon>Pseudomonadati</taxon>
        <taxon>Pseudomonadota</taxon>
        <taxon>Alphaproteobacteria</taxon>
        <taxon>Rickettsiales</taxon>
        <taxon>Candidatus Midichloriaceae</taxon>
        <taxon>Candidatus Jidaibacter</taxon>
    </lineage>
</organism>
<gene>
    <name evidence="2" type="ORF">NF27_DC00090</name>
</gene>
<evidence type="ECO:0000259" key="1">
    <source>
        <dbReference type="Pfam" id="PF20248"/>
    </source>
</evidence>
<dbReference type="InterPro" id="IPR046538">
    <property type="entry name" value="DUF6603"/>
</dbReference>
<reference evidence="2 3" key="1">
    <citation type="submission" date="2014-11" db="EMBL/GenBank/DDBJ databases">
        <title>A Rickettsiales Symbiont of Amoebae With Ancient Features.</title>
        <authorList>
            <person name="Schulz F."/>
            <person name="Martijn J."/>
            <person name="Wascher F."/>
            <person name="Kostanjsek R."/>
            <person name="Ettema T.J."/>
            <person name="Horn M."/>
        </authorList>
    </citation>
    <scope>NUCLEOTIDE SEQUENCE [LARGE SCALE GENOMIC DNA]</scope>
    <source>
        <strain evidence="2 3">UWC36</strain>
    </source>
</reference>
<protein>
    <recommendedName>
        <fullName evidence="1">DUF6603 domain-containing protein</fullName>
    </recommendedName>
</protein>
<keyword evidence="3" id="KW-1185">Reference proteome</keyword>
<sequence length="1429" mass="155030">MTILDTLLTNFTQEAQNNNSIVLDDVASYLPVDGFAAIQNAFLISTGTQFIVYDITPDNISSIQNNSFTISNGKSDIYGVTSVVMNLIFSLDTSNNLQIIICASLNSSWTFLQSFPQLNMYPFTAIQQSDPCFIYTTTIEDNYTPVTWSNDHPNDKINLKPGLNFAGWLELSGFLANVLKILNYTDVQPALKLNGPIAFNNKYPYPVMSLAASLGNNSLKIPTGTSSLTLGNTQLVIEITIPTDLGIQEIGLGLIATMQSTAPGSNSILEFEVTIDPDNELLSFSAIPQPGTTFSAADIIAALPGGSKFESFIPSVLNYSLSEVGLNEFAITLSLSSSPQISYIYFSIGIAKSWTIIPDEVTLNDVALSLNYYNPFDTANSFVIVYLDANCSLLNNNPDIFDGTFDFTVNLTENSSQGWDVSSITGQYFGSVSLNNIIQGLFGQGIELPDELSNLQFLNFGVSINQVSDSYAYSLVGQLNDNFIILNEPILSSLNINVNYSNVNNENRYAVDLSGFLGIGGQNFTVTLDFGSTGNSNTTFDLQAAWQAQSQDYLGFNDIAGAFGLDIPVIPSNLDLSLSGINFSYDYSKSQVLLNATSVNYGTATFETFSANGTQAYVFQVIVPTLDNLISSLPLVGPEISSNDLSIKDIDITYATNPTILNSRAIAQGLSIEGGLILAGKTEDFSISTDTQQNQPQEVQVLSIQHNELMSSTSSPAVQSQGTWIPVQKSLGPITLQRIGLNYSNGYLYLLLDGSLNVPDLAINLLELGLGINISDPTSIPKFNLNGLGIALNSDIFTLSGQLLIINPPQNSYKYQFDGEVIAKIGPFGLSILGSYVQEQDDTSSMFMYGVVDVPLGGIPAFFITGGALGFGYNRNLILPSINNVYTYPLVTAAMSPSKNNNFQTALNQMEAYMPVDQGQYWAAAGVTFTSYEMLNSVALVCVTFGVDLEIGLIGLSKAVIPKGDPMPIAQAILQLETTITPSTGIFEIAAQLTSTSYILAPSCHLTGGFAFYLWFAPNEHAGDFVITLGGYHPAFNKPTWYPDIPRLGVNWQVDSNLSLQGKIYGAITPVCMMAGGEMKALWVSGDIRAWFDLNTDIIISWSPYCYNINAIIDVGVSVGLSIIFVNTSINIDVGVDLSLWGPEFNGKAKIKLFIISFTINFGSQPQQSTYPITWDNFCSTFLPQQICTITVGNGLLSTLDVEQNGQAASIWVIDQNDFEIVTSSAIPSKTISLNGTSKEWSTNQDFGVGLVQVSNFTSQHTITISSPDNPNIDIDTLDIEPITINAPKSLWENINESQLNSEALSPETTISNVLSGVTITTKPQTPDATLAIPLSYLMYTVNWQGNVITFETNDAPTSDPFDQHQSLDQIASTNTDEDFRNSLIALLLIPTAINVQPLTNNLNNNYFSYNPRLCYLGEEKQMEGSAND</sequence>
<evidence type="ECO:0000313" key="2">
    <source>
        <dbReference type="EMBL" id="KIE05730.1"/>
    </source>
</evidence>
<dbReference type="PATRIC" id="fig|86105.3.peg.509"/>
<feature type="domain" description="DUF6603" evidence="1">
    <location>
        <begin position="727"/>
        <end position="1191"/>
    </location>
</feature>
<dbReference type="OrthoDB" id="535891at2"/>